<dbReference type="PIRSF" id="PIRSF000126">
    <property type="entry name" value="11-beta-HSD1"/>
    <property type="match status" value="1"/>
</dbReference>
<dbReference type="PATRIC" id="fig|1618207.4.peg.512"/>
<dbReference type="InterPro" id="IPR002347">
    <property type="entry name" value="SDR_fam"/>
</dbReference>
<evidence type="ECO:0000256" key="3">
    <source>
        <dbReference type="RuleBase" id="RU000363"/>
    </source>
</evidence>
<dbReference type="STRING" id="1618207.UM93_02500"/>
<dbReference type="KEGG" id="ari:UM93_02500"/>
<evidence type="ECO:0000313" key="5">
    <source>
        <dbReference type="EMBL" id="AJT40675.1"/>
    </source>
</evidence>
<dbReference type="Pfam" id="PF00106">
    <property type="entry name" value="adh_short"/>
    <property type="match status" value="1"/>
</dbReference>
<dbReference type="PRINTS" id="PR00081">
    <property type="entry name" value="GDHRDH"/>
</dbReference>
<dbReference type="GO" id="GO:0016491">
    <property type="term" value="F:oxidoreductase activity"/>
    <property type="evidence" value="ECO:0007669"/>
    <property type="project" value="UniProtKB-KW"/>
</dbReference>
<dbReference type="OrthoDB" id="9797538at2"/>
<name>A0A0D4BX27_9MICC</name>
<protein>
    <submittedName>
        <fullName evidence="5">Oxidoreductase</fullName>
    </submittedName>
</protein>
<dbReference type="SMART" id="SM00822">
    <property type="entry name" value="PKS_KR"/>
    <property type="match status" value="1"/>
</dbReference>
<organism evidence="5 6">
    <name type="scientific">Psychromicrobium lacuslunae</name>
    <dbReference type="NCBI Taxonomy" id="1618207"/>
    <lineage>
        <taxon>Bacteria</taxon>
        <taxon>Bacillati</taxon>
        <taxon>Actinomycetota</taxon>
        <taxon>Actinomycetes</taxon>
        <taxon>Micrococcales</taxon>
        <taxon>Micrococcaceae</taxon>
        <taxon>Psychromicrobium</taxon>
    </lineage>
</organism>
<dbReference type="InterPro" id="IPR036291">
    <property type="entry name" value="NAD(P)-bd_dom_sf"/>
</dbReference>
<dbReference type="PANTHER" id="PTHR42901:SF1">
    <property type="entry name" value="ALCOHOL DEHYDROGENASE"/>
    <property type="match status" value="1"/>
</dbReference>
<dbReference type="AlphaFoldDB" id="A0A0D4BX27"/>
<dbReference type="EMBL" id="CP011005">
    <property type="protein sequence ID" value="AJT40675.1"/>
    <property type="molecule type" value="Genomic_DNA"/>
</dbReference>
<dbReference type="RefSeq" id="WP_045073455.1">
    <property type="nucleotide sequence ID" value="NZ_CP011005.1"/>
</dbReference>
<evidence type="ECO:0000259" key="4">
    <source>
        <dbReference type="SMART" id="SM00822"/>
    </source>
</evidence>
<dbReference type="Proteomes" id="UP000061839">
    <property type="component" value="Chromosome"/>
</dbReference>
<dbReference type="CDD" id="cd05233">
    <property type="entry name" value="SDR_c"/>
    <property type="match status" value="1"/>
</dbReference>
<accession>A0A0D4BX27</accession>
<keyword evidence="6" id="KW-1185">Reference proteome</keyword>
<evidence type="ECO:0000256" key="2">
    <source>
        <dbReference type="ARBA" id="ARBA00023002"/>
    </source>
</evidence>
<evidence type="ECO:0000313" key="6">
    <source>
        <dbReference type="Proteomes" id="UP000061839"/>
    </source>
</evidence>
<evidence type="ECO:0000256" key="1">
    <source>
        <dbReference type="ARBA" id="ARBA00006484"/>
    </source>
</evidence>
<comment type="similarity">
    <text evidence="1 3">Belongs to the short-chain dehydrogenases/reductases (SDR) family.</text>
</comment>
<dbReference type="HOGENOM" id="CLU_010194_2_1_11"/>
<keyword evidence="2" id="KW-0560">Oxidoreductase</keyword>
<dbReference type="InterPro" id="IPR057326">
    <property type="entry name" value="KR_dom"/>
</dbReference>
<proteinExistence type="inferred from homology"/>
<gene>
    <name evidence="5" type="ORF">UM93_02500</name>
</gene>
<dbReference type="PANTHER" id="PTHR42901">
    <property type="entry name" value="ALCOHOL DEHYDROGENASE"/>
    <property type="match status" value="1"/>
</dbReference>
<dbReference type="PRINTS" id="PR00080">
    <property type="entry name" value="SDRFAMILY"/>
</dbReference>
<dbReference type="SUPFAM" id="SSF51735">
    <property type="entry name" value="NAD(P)-binding Rossmann-fold domains"/>
    <property type="match status" value="1"/>
</dbReference>
<reference evidence="5 6" key="1">
    <citation type="journal article" date="2015" name="Genome Announc.">
        <title>Complete Genome Sequencing of Protease-Producing Novel Arthrobacter sp. Strain IHBB 11108 Using PacBio Single-Molecule Real-Time Sequencing Technology.</title>
        <authorList>
            <person name="Kiran S."/>
            <person name="Swarnkar M.K."/>
            <person name="Pal M."/>
            <person name="Thakur R."/>
            <person name="Tewari R."/>
            <person name="Singh A.K."/>
            <person name="Gulati A."/>
        </authorList>
    </citation>
    <scope>NUCLEOTIDE SEQUENCE [LARGE SCALE GENOMIC DNA]</scope>
    <source>
        <strain evidence="5 6">IHBB 11108</strain>
    </source>
</reference>
<sequence>MDYYGKTILITGASSGIGKAYAEKFASLGSKLVLVARNQQVMETLAADLKQKHGTETRVIGLDLSAPGAAAALLEQVPAVDGLVNNAGFGTHGLLQDLDPEKINQEIQLNCGTLVDLTQKYLPGMLANKNGLVINIASTAAFQPIPKMAVYGATKAFVLSFTQALWAELQGTGVRALAVCPGATSTNFFNEAGESAAVGTMRSVDDVVNTTFKGLSKNVHTVVDGTLNGATAFFGRVAPRKLVMNVVSRMMSNNN</sequence>
<feature type="domain" description="Ketoreductase" evidence="4">
    <location>
        <begin position="6"/>
        <end position="180"/>
    </location>
</feature>
<dbReference type="Gene3D" id="3.40.50.720">
    <property type="entry name" value="NAD(P)-binding Rossmann-like Domain"/>
    <property type="match status" value="1"/>
</dbReference>